<evidence type="ECO:0000256" key="1">
    <source>
        <dbReference type="ARBA" id="ARBA00022837"/>
    </source>
</evidence>
<dbReference type="KEGG" id="gtt:GUITHDRAFT_56916"/>
<dbReference type="InterPro" id="IPR011992">
    <property type="entry name" value="EF-hand-dom_pair"/>
</dbReference>
<dbReference type="SMART" id="SM00054">
    <property type="entry name" value="EFh"/>
    <property type="match status" value="2"/>
</dbReference>
<dbReference type="OMA" id="EDERCCR"/>
<evidence type="ECO:0000313" key="4">
    <source>
        <dbReference type="EnsemblProtists" id="EKX40186"/>
    </source>
</evidence>
<evidence type="ECO:0000259" key="2">
    <source>
        <dbReference type="PROSITE" id="PS50222"/>
    </source>
</evidence>
<dbReference type="PROSITE" id="PS00018">
    <property type="entry name" value="EF_HAND_1"/>
    <property type="match status" value="1"/>
</dbReference>
<feature type="domain" description="EF-hand" evidence="2">
    <location>
        <begin position="14"/>
        <end position="49"/>
    </location>
</feature>
<dbReference type="Gene3D" id="1.10.238.10">
    <property type="entry name" value="EF-hand"/>
    <property type="match status" value="1"/>
</dbReference>
<sequence length="100" mass="11189">QIALAGQTWMAFRETEEEISQVFTKYDANKDGKISKDELKNVLMELNEGIAPLPAEVDFVMDSADVLGDQSLGKGEFMYAISIWYTLEEAKVTQSECCTI</sequence>
<dbReference type="GO" id="GO:0005509">
    <property type="term" value="F:calcium ion binding"/>
    <property type="evidence" value="ECO:0007669"/>
    <property type="project" value="InterPro"/>
</dbReference>
<dbReference type="Proteomes" id="UP000011087">
    <property type="component" value="Unassembled WGS sequence"/>
</dbReference>
<dbReference type="OrthoDB" id="418195at2759"/>
<dbReference type="InterPro" id="IPR018247">
    <property type="entry name" value="EF_Hand_1_Ca_BS"/>
</dbReference>
<organism evidence="3">
    <name type="scientific">Guillardia theta (strain CCMP2712)</name>
    <name type="common">Cryptophyte</name>
    <dbReference type="NCBI Taxonomy" id="905079"/>
    <lineage>
        <taxon>Eukaryota</taxon>
        <taxon>Cryptophyceae</taxon>
        <taxon>Pyrenomonadales</taxon>
        <taxon>Geminigeraceae</taxon>
        <taxon>Guillardia</taxon>
    </lineage>
</organism>
<feature type="non-terminal residue" evidence="3">
    <location>
        <position position="1"/>
    </location>
</feature>
<evidence type="ECO:0000313" key="5">
    <source>
        <dbReference type="Proteomes" id="UP000011087"/>
    </source>
</evidence>
<dbReference type="PROSITE" id="PS50222">
    <property type="entry name" value="EF_HAND_2"/>
    <property type="match status" value="1"/>
</dbReference>
<dbReference type="InterPro" id="IPR002048">
    <property type="entry name" value="EF_hand_dom"/>
</dbReference>
<dbReference type="AlphaFoldDB" id="L1IV97"/>
<dbReference type="PaxDb" id="55529-EKX40186"/>
<dbReference type="Pfam" id="PF13499">
    <property type="entry name" value="EF-hand_7"/>
    <property type="match status" value="1"/>
</dbReference>
<dbReference type="RefSeq" id="XP_005827166.1">
    <property type="nucleotide sequence ID" value="XM_005827109.1"/>
</dbReference>
<dbReference type="HOGENOM" id="CLU_2313576_0_0_1"/>
<protein>
    <recommendedName>
        <fullName evidence="2">EF-hand domain-containing protein</fullName>
    </recommendedName>
</protein>
<accession>L1IV97</accession>
<keyword evidence="5" id="KW-1185">Reference proteome</keyword>
<keyword evidence="1" id="KW-0106">Calcium</keyword>
<reference evidence="5" key="2">
    <citation type="submission" date="2012-11" db="EMBL/GenBank/DDBJ databases">
        <authorList>
            <person name="Kuo A."/>
            <person name="Curtis B.A."/>
            <person name="Tanifuji G."/>
            <person name="Burki F."/>
            <person name="Gruber A."/>
            <person name="Irimia M."/>
            <person name="Maruyama S."/>
            <person name="Arias M.C."/>
            <person name="Ball S.G."/>
            <person name="Gile G.H."/>
            <person name="Hirakawa Y."/>
            <person name="Hopkins J.F."/>
            <person name="Rensing S.A."/>
            <person name="Schmutz J."/>
            <person name="Symeonidi A."/>
            <person name="Elias M."/>
            <person name="Eveleigh R.J."/>
            <person name="Herman E.K."/>
            <person name="Klute M.J."/>
            <person name="Nakayama T."/>
            <person name="Obornik M."/>
            <person name="Reyes-Prieto A."/>
            <person name="Armbrust E.V."/>
            <person name="Aves S.J."/>
            <person name="Beiko R.G."/>
            <person name="Coutinho P."/>
            <person name="Dacks J.B."/>
            <person name="Durnford D.G."/>
            <person name="Fast N.M."/>
            <person name="Green B.R."/>
            <person name="Grisdale C."/>
            <person name="Hempe F."/>
            <person name="Henrissat B."/>
            <person name="Hoppner M.P."/>
            <person name="Ishida K.-I."/>
            <person name="Kim E."/>
            <person name="Koreny L."/>
            <person name="Kroth P.G."/>
            <person name="Liu Y."/>
            <person name="Malik S.-B."/>
            <person name="Maier U.G."/>
            <person name="McRose D."/>
            <person name="Mock T."/>
            <person name="Neilson J.A."/>
            <person name="Onodera N.T."/>
            <person name="Poole A.M."/>
            <person name="Pritham E.J."/>
            <person name="Richards T.A."/>
            <person name="Rocap G."/>
            <person name="Roy S.W."/>
            <person name="Sarai C."/>
            <person name="Schaack S."/>
            <person name="Shirato S."/>
            <person name="Slamovits C.H."/>
            <person name="Spencer D.F."/>
            <person name="Suzuki S."/>
            <person name="Worden A.Z."/>
            <person name="Zauner S."/>
            <person name="Barry K."/>
            <person name="Bell C."/>
            <person name="Bharti A.K."/>
            <person name="Crow J.A."/>
            <person name="Grimwood J."/>
            <person name="Kramer R."/>
            <person name="Lindquist E."/>
            <person name="Lucas S."/>
            <person name="Salamov A."/>
            <person name="McFadden G.I."/>
            <person name="Lane C.E."/>
            <person name="Keeling P.J."/>
            <person name="Gray M.W."/>
            <person name="Grigoriev I.V."/>
            <person name="Archibald J.M."/>
        </authorList>
    </citation>
    <scope>NUCLEOTIDE SEQUENCE</scope>
    <source>
        <strain evidence="5">CCMP2712</strain>
    </source>
</reference>
<gene>
    <name evidence="3" type="ORF">GUITHDRAFT_56916</name>
</gene>
<dbReference type="SUPFAM" id="SSF47473">
    <property type="entry name" value="EF-hand"/>
    <property type="match status" value="1"/>
</dbReference>
<reference evidence="4" key="3">
    <citation type="submission" date="2016-03" db="UniProtKB">
        <authorList>
            <consortium name="EnsemblProtists"/>
        </authorList>
    </citation>
    <scope>IDENTIFICATION</scope>
</reference>
<dbReference type="CDD" id="cd00051">
    <property type="entry name" value="EFh"/>
    <property type="match status" value="1"/>
</dbReference>
<feature type="non-terminal residue" evidence="3">
    <location>
        <position position="100"/>
    </location>
</feature>
<proteinExistence type="predicted"/>
<dbReference type="EMBL" id="JH993033">
    <property type="protein sequence ID" value="EKX40186.1"/>
    <property type="molecule type" value="Genomic_DNA"/>
</dbReference>
<reference evidence="3 5" key="1">
    <citation type="journal article" date="2012" name="Nature">
        <title>Algal genomes reveal evolutionary mosaicism and the fate of nucleomorphs.</title>
        <authorList>
            <consortium name="DOE Joint Genome Institute"/>
            <person name="Curtis B.A."/>
            <person name="Tanifuji G."/>
            <person name="Burki F."/>
            <person name="Gruber A."/>
            <person name="Irimia M."/>
            <person name="Maruyama S."/>
            <person name="Arias M.C."/>
            <person name="Ball S.G."/>
            <person name="Gile G.H."/>
            <person name="Hirakawa Y."/>
            <person name="Hopkins J.F."/>
            <person name="Kuo A."/>
            <person name="Rensing S.A."/>
            <person name="Schmutz J."/>
            <person name="Symeonidi A."/>
            <person name="Elias M."/>
            <person name="Eveleigh R.J."/>
            <person name="Herman E.K."/>
            <person name="Klute M.J."/>
            <person name="Nakayama T."/>
            <person name="Obornik M."/>
            <person name="Reyes-Prieto A."/>
            <person name="Armbrust E.V."/>
            <person name="Aves S.J."/>
            <person name="Beiko R.G."/>
            <person name="Coutinho P."/>
            <person name="Dacks J.B."/>
            <person name="Durnford D.G."/>
            <person name="Fast N.M."/>
            <person name="Green B.R."/>
            <person name="Grisdale C.J."/>
            <person name="Hempel F."/>
            <person name="Henrissat B."/>
            <person name="Hoppner M.P."/>
            <person name="Ishida K."/>
            <person name="Kim E."/>
            <person name="Koreny L."/>
            <person name="Kroth P.G."/>
            <person name="Liu Y."/>
            <person name="Malik S.B."/>
            <person name="Maier U.G."/>
            <person name="McRose D."/>
            <person name="Mock T."/>
            <person name="Neilson J.A."/>
            <person name="Onodera N.T."/>
            <person name="Poole A.M."/>
            <person name="Pritham E.J."/>
            <person name="Richards T.A."/>
            <person name="Rocap G."/>
            <person name="Roy S.W."/>
            <person name="Sarai C."/>
            <person name="Schaack S."/>
            <person name="Shirato S."/>
            <person name="Slamovits C.H."/>
            <person name="Spencer D.F."/>
            <person name="Suzuki S."/>
            <person name="Worden A.Z."/>
            <person name="Zauner S."/>
            <person name="Barry K."/>
            <person name="Bell C."/>
            <person name="Bharti A.K."/>
            <person name="Crow J.A."/>
            <person name="Grimwood J."/>
            <person name="Kramer R."/>
            <person name="Lindquist E."/>
            <person name="Lucas S."/>
            <person name="Salamov A."/>
            <person name="McFadden G.I."/>
            <person name="Lane C.E."/>
            <person name="Keeling P.J."/>
            <person name="Gray M.W."/>
            <person name="Grigoriev I.V."/>
            <person name="Archibald J.M."/>
        </authorList>
    </citation>
    <scope>NUCLEOTIDE SEQUENCE</scope>
    <source>
        <strain evidence="3 5">CCMP2712</strain>
    </source>
</reference>
<evidence type="ECO:0000313" key="3">
    <source>
        <dbReference type="EMBL" id="EKX40186.1"/>
    </source>
</evidence>
<dbReference type="GeneID" id="17297034"/>
<dbReference type="EnsemblProtists" id="EKX40186">
    <property type="protein sequence ID" value="EKX40186"/>
    <property type="gene ID" value="GUITHDRAFT_56916"/>
</dbReference>
<name>L1IV97_GUITC</name>